<reference evidence="1 2" key="1">
    <citation type="submission" date="2011-09" db="EMBL/GenBank/DDBJ databases">
        <authorList>
            <person name="McClelland M."/>
            <person name="Clifton S."/>
            <person name="Porwollik S."/>
            <person name="Cheng P."/>
            <person name="Wollam A."/>
            <person name="Wang C."/>
            <person name="Pepin K."/>
            <person name="Bhonagiri V."/>
            <person name="Fulton R."/>
            <person name="Fulton L.F."/>
            <person name="Delehaunty K."/>
            <person name="Fronick C."/>
            <person name="O'Laughlin M."/>
            <person name="Godfrey J."/>
            <person name="Waligorski J."/>
            <person name="Appelbaum E."/>
            <person name="Farmer C."/>
            <person name="Strong C."/>
            <person name="Tomlinson C."/>
            <person name="Hou S."/>
            <person name="Minx P."/>
            <person name="Warren W."/>
            <person name="Wilson R.K."/>
        </authorList>
    </citation>
    <scope>NUCLEOTIDE SEQUENCE [LARGE SCALE GENOMIC DNA]</scope>
    <source>
        <strain evidence="2">SARB 27</strain>
    </source>
</reference>
<evidence type="ECO:0000313" key="2">
    <source>
        <dbReference type="Proteomes" id="UP000004564"/>
    </source>
</evidence>
<dbReference type="Proteomes" id="UP000004564">
    <property type="component" value="Chromosome"/>
</dbReference>
<protein>
    <submittedName>
        <fullName evidence="1">Uncharacterized protein</fullName>
    </submittedName>
</protein>
<name>A0A6C8G5K3_SALIN</name>
<dbReference type="AlphaFoldDB" id="A0A6C8G5K3"/>
<sequence>MLGYALFHPTSGNDGFVSWKSEAHFGIKVCQSSDTFVQALF</sequence>
<proteinExistence type="predicted"/>
<evidence type="ECO:0000313" key="1">
    <source>
        <dbReference type="EMBL" id="EHB41235.1"/>
    </source>
</evidence>
<organism evidence="1 2">
    <name type="scientific">Salmonella enterica subsp. enterica serovar Infantis str. SARB27</name>
    <dbReference type="NCBI Taxonomy" id="596155"/>
    <lineage>
        <taxon>Bacteria</taxon>
        <taxon>Pseudomonadati</taxon>
        <taxon>Pseudomonadota</taxon>
        <taxon>Gammaproteobacteria</taxon>
        <taxon>Enterobacterales</taxon>
        <taxon>Enterobacteriaceae</taxon>
        <taxon>Salmonella</taxon>
    </lineage>
</organism>
<dbReference type="EMBL" id="AFYI01000002">
    <property type="protein sequence ID" value="EHB41235.1"/>
    <property type="molecule type" value="Genomic_DNA"/>
</dbReference>
<comment type="caution">
    <text evidence="1">The sequence shown here is derived from an EMBL/GenBank/DDBJ whole genome shotgun (WGS) entry which is preliminary data.</text>
</comment>
<accession>A0A6C8G5K3</accession>
<gene>
    <name evidence="1" type="ORF">SEENIN0B_01086</name>
</gene>